<dbReference type="InterPro" id="IPR016161">
    <property type="entry name" value="Ald_DH/histidinol_DH"/>
</dbReference>
<evidence type="ECO:0000313" key="3">
    <source>
        <dbReference type="Proteomes" id="UP000595823"/>
    </source>
</evidence>
<proteinExistence type="predicted"/>
<organism evidence="2 3">
    <name type="scientific">Salicibibacter cibarius</name>
    <dbReference type="NCBI Taxonomy" id="2743000"/>
    <lineage>
        <taxon>Bacteria</taxon>
        <taxon>Bacillati</taxon>
        <taxon>Bacillota</taxon>
        <taxon>Bacilli</taxon>
        <taxon>Bacillales</taxon>
        <taxon>Bacillaceae</taxon>
        <taxon>Salicibibacter</taxon>
    </lineage>
</organism>
<dbReference type="AlphaFoldDB" id="A0A7T6Z134"/>
<dbReference type="GO" id="GO:0005737">
    <property type="term" value="C:cytoplasm"/>
    <property type="evidence" value="ECO:0007669"/>
    <property type="project" value="TreeGrafter"/>
</dbReference>
<protein>
    <submittedName>
        <fullName evidence="2">Uncharacterized protein</fullName>
    </submittedName>
</protein>
<dbReference type="GO" id="GO:0004029">
    <property type="term" value="F:aldehyde dehydrogenase (NAD+) activity"/>
    <property type="evidence" value="ECO:0007669"/>
    <property type="project" value="TreeGrafter"/>
</dbReference>
<name>A0A7T6Z134_9BACI</name>
<dbReference type="PANTHER" id="PTHR43570:SF16">
    <property type="entry name" value="ALDEHYDE DEHYDROGENASE TYPE III, ISOFORM Q"/>
    <property type="match status" value="1"/>
</dbReference>
<evidence type="ECO:0000313" key="2">
    <source>
        <dbReference type="EMBL" id="QQK74843.1"/>
    </source>
</evidence>
<dbReference type="InterPro" id="IPR012394">
    <property type="entry name" value="Aldehyde_DH_NAD(P)"/>
</dbReference>
<reference evidence="2 3" key="1">
    <citation type="submission" date="2020-06" db="EMBL/GenBank/DDBJ databases">
        <title>Genomic analysis of Salicibibacter sp. NKC5-3.</title>
        <authorList>
            <person name="Oh Y.J."/>
        </authorList>
    </citation>
    <scope>NUCLEOTIDE SEQUENCE [LARGE SCALE GENOMIC DNA]</scope>
    <source>
        <strain evidence="2 3">NKC5-3</strain>
    </source>
</reference>
<gene>
    <name evidence="2" type="ORF">HUG15_03970</name>
</gene>
<dbReference type="KEGG" id="scia:HUG15_03970"/>
<dbReference type="PANTHER" id="PTHR43570">
    <property type="entry name" value="ALDEHYDE DEHYDROGENASE"/>
    <property type="match status" value="1"/>
</dbReference>
<evidence type="ECO:0000256" key="1">
    <source>
        <dbReference type="ARBA" id="ARBA00023002"/>
    </source>
</evidence>
<dbReference type="SUPFAM" id="SSF53720">
    <property type="entry name" value="ALDH-like"/>
    <property type="match status" value="1"/>
</dbReference>
<dbReference type="GO" id="GO:0006081">
    <property type="term" value="P:aldehyde metabolic process"/>
    <property type="evidence" value="ECO:0007669"/>
    <property type="project" value="InterPro"/>
</dbReference>
<keyword evidence="3" id="KW-1185">Reference proteome</keyword>
<sequence>MVDHRLAGFLCRKAFFKRCTSSYYHHNYSLISTIDFSEEPQKKLGKFYGDDIKNNDDYGRIINEKHFDRLKGILDADYDALVYGGDTRLSGSFYRSYDSRDFSSEAASMQEKVFGPNAGSKDMKNNGVVLVCRDLWDIFQYVVYTKGNTLESF</sequence>
<accession>A0A7T6Z134</accession>
<keyword evidence="1" id="KW-0560">Oxidoreductase</keyword>
<dbReference type="InterPro" id="IPR016163">
    <property type="entry name" value="Ald_DH_C"/>
</dbReference>
<dbReference type="Gene3D" id="3.40.309.10">
    <property type="entry name" value="Aldehyde Dehydrogenase, Chain A, domain 2"/>
    <property type="match status" value="1"/>
</dbReference>
<dbReference type="Proteomes" id="UP000595823">
    <property type="component" value="Chromosome"/>
</dbReference>
<dbReference type="EMBL" id="CP054705">
    <property type="protein sequence ID" value="QQK74843.1"/>
    <property type="molecule type" value="Genomic_DNA"/>
</dbReference>